<dbReference type="EMBL" id="JAGYVZ010000003">
    <property type="protein sequence ID" value="MBS7230360.1"/>
    <property type="molecule type" value="Genomic_DNA"/>
</dbReference>
<sequence>MTPEKTPYEVLKEKHDFLKENYEILIYLKNLYKQDLKHKEKEIERYKQGSSSFIEYTYLDFEKAKVYVKPDFLELQMLN</sequence>
<gene>
    <name evidence="1" type="ORF">KHA90_04930</name>
</gene>
<evidence type="ECO:0008006" key="3">
    <source>
        <dbReference type="Google" id="ProtNLM"/>
    </source>
</evidence>
<protein>
    <recommendedName>
        <fullName evidence="3">Lacal_2735 family protein</fullName>
    </recommendedName>
</protein>
<comment type="caution">
    <text evidence="1">The sequence shown here is derived from an EMBL/GenBank/DDBJ whole genome shotgun (WGS) entry which is preliminary data.</text>
</comment>
<reference evidence="1 2" key="1">
    <citation type="journal article" date="2018" name="Int. J. Syst. Evol. Microbiol.">
        <title>Flavobacterium chryseum sp. nov. and Flavobacterium psychroterrae sp. nov., novel environmental bacteria isolated from Antarctica.</title>
        <authorList>
            <person name="Kralova S."/>
            <person name="Svec P."/>
            <person name="Busse H.J."/>
            <person name="Stankova E."/>
            <person name="Vaczi P."/>
            <person name="Sedlacek I."/>
        </authorList>
    </citation>
    <scope>NUCLEOTIDE SEQUENCE [LARGE SCALE GENOMIC DNA]</scope>
    <source>
        <strain evidence="1 2">CCM 8827</strain>
    </source>
</reference>
<evidence type="ECO:0000313" key="1">
    <source>
        <dbReference type="EMBL" id="MBS7230360.1"/>
    </source>
</evidence>
<dbReference type="RefSeq" id="WP_213296011.1">
    <property type="nucleotide sequence ID" value="NZ_JAGYVZ010000003.1"/>
</dbReference>
<proteinExistence type="predicted"/>
<name>A0ABS5P8Y1_9FLAO</name>
<evidence type="ECO:0000313" key="2">
    <source>
        <dbReference type="Proteomes" id="UP000722625"/>
    </source>
</evidence>
<dbReference type="Proteomes" id="UP000722625">
    <property type="component" value="Unassembled WGS sequence"/>
</dbReference>
<organism evidence="1 2">
    <name type="scientific">Flavobacterium psychroterrae</name>
    <dbReference type="NCBI Taxonomy" id="2133767"/>
    <lineage>
        <taxon>Bacteria</taxon>
        <taxon>Pseudomonadati</taxon>
        <taxon>Bacteroidota</taxon>
        <taxon>Flavobacteriia</taxon>
        <taxon>Flavobacteriales</taxon>
        <taxon>Flavobacteriaceae</taxon>
        <taxon>Flavobacterium</taxon>
    </lineage>
</organism>
<keyword evidence="2" id="KW-1185">Reference proteome</keyword>
<accession>A0ABS5P8Y1</accession>